<dbReference type="Proteomes" id="UP000531561">
    <property type="component" value="Unassembled WGS sequence"/>
</dbReference>
<organism evidence="2 3">
    <name type="scientific">Botrytis fragariae</name>
    <dbReference type="NCBI Taxonomy" id="1964551"/>
    <lineage>
        <taxon>Eukaryota</taxon>
        <taxon>Fungi</taxon>
        <taxon>Dikarya</taxon>
        <taxon>Ascomycota</taxon>
        <taxon>Pezizomycotina</taxon>
        <taxon>Leotiomycetes</taxon>
        <taxon>Helotiales</taxon>
        <taxon>Sclerotiniaceae</taxon>
        <taxon>Botrytis</taxon>
    </lineage>
</organism>
<feature type="region of interest" description="Disordered" evidence="1">
    <location>
        <begin position="28"/>
        <end position="248"/>
    </location>
</feature>
<protein>
    <submittedName>
        <fullName evidence="2">Uncharacterized protein</fullName>
    </submittedName>
</protein>
<dbReference type="RefSeq" id="XP_037198691.1">
    <property type="nucleotide sequence ID" value="XM_037337325.1"/>
</dbReference>
<feature type="compositionally biased region" description="Basic and acidic residues" evidence="1">
    <location>
        <begin position="139"/>
        <end position="149"/>
    </location>
</feature>
<comment type="caution">
    <text evidence="2">The sequence shown here is derived from an EMBL/GenBank/DDBJ whole genome shotgun (WGS) entry which is preliminary data.</text>
</comment>
<evidence type="ECO:0000313" key="3">
    <source>
        <dbReference type="Proteomes" id="UP000531561"/>
    </source>
</evidence>
<feature type="compositionally biased region" description="Basic and acidic residues" evidence="1">
    <location>
        <begin position="157"/>
        <end position="185"/>
    </location>
</feature>
<dbReference type="GeneID" id="59261017"/>
<feature type="compositionally biased region" description="Basic and acidic residues" evidence="1">
    <location>
        <begin position="90"/>
        <end position="130"/>
    </location>
</feature>
<evidence type="ECO:0000256" key="1">
    <source>
        <dbReference type="SAM" id="MobiDB-lite"/>
    </source>
</evidence>
<keyword evidence="3" id="KW-1185">Reference proteome</keyword>
<dbReference type="OrthoDB" id="4590707at2759"/>
<name>A0A8H6B679_9HELO</name>
<accession>A0A8H6B679</accession>
<dbReference type="AlphaFoldDB" id="A0A8H6B679"/>
<sequence>MAFSRAAIVRNLRNIRARPQFNQIARRTYASGGHGQAKSGGDAGCRSSSRYHPIMLVPDLKQTEPAHGHGGHGDSHAHEEHEEEKEEEVEEKKKTSQLNEEKTEEKTEDKEEPKESEKSEESDRTRHPATSDDEETVGETDKNVRKSIPDAKGGNKARSESKAAIKQGEDNSEAKEGEPSDKAAASKEPQGKNTQSGKQEGLSNTDTKHSTDITNDPTKSKRVKVLRDCQGQGHRRPKPSQPEEESDS</sequence>
<reference evidence="2 3" key="1">
    <citation type="journal article" date="2020" name="Phytopathology">
        <title>A high-quality genome resource of Botrytis fragariae, a new and rapidly spreading fungal pathogen causing strawberry gray mold in the U.S.A.</title>
        <authorList>
            <person name="Wu Y."/>
            <person name="Saski C.A."/>
            <person name="Schnabel G."/>
            <person name="Xiao S."/>
            <person name="Hu M."/>
        </authorList>
    </citation>
    <scope>NUCLEOTIDE SEQUENCE [LARGE SCALE GENOMIC DNA]</scope>
    <source>
        <strain evidence="2 3">BVB16</strain>
    </source>
</reference>
<evidence type="ECO:0000313" key="2">
    <source>
        <dbReference type="EMBL" id="KAF5879747.1"/>
    </source>
</evidence>
<gene>
    <name evidence="2" type="ORF">Bfra_006954</name>
</gene>
<dbReference type="EMBL" id="JABFCT010000001">
    <property type="protein sequence ID" value="KAF5879747.1"/>
    <property type="molecule type" value="Genomic_DNA"/>
</dbReference>
<feature type="compositionally biased region" description="Polar residues" evidence="1">
    <location>
        <begin position="191"/>
        <end position="205"/>
    </location>
</feature>
<proteinExistence type="predicted"/>
<feature type="compositionally biased region" description="Basic and acidic residues" evidence="1">
    <location>
        <begin position="61"/>
        <end position="80"/>
    </location>
</feature>